<proteinExistence type="predicted"/>
<dbReference type="KEGG" id="nmus:H7A79_0804"/>
<dbReference type="AlphaFoldDB" id="A0A7H1M8J7"/>
<dbReference type="EMBL" id="CP060414">
    <property type="protein sequence ID" value="QNT57962.1"/>
    <property type="molecule type" value="Genomic_DNA"/>
</dbReference>
<organism evidence="1 2">
    <name type="scientific">Neisseria musculi</name>
    <dbReference type="NCBI Taxonomy" id="1815583"/>
    <lineage>
        <taxon>Bacteria</taxon>
        <taxon>Pseudomonadati</taxon>
        <taxon>Pseudomonadota</taxon>
        <taxon>Betaproteobacteria</taxon>
        <taxon>Neisseriales</taxon>
        <taxon>Neisseriaceae</taxon>
        <taxon>Neisseria</taxon>
    </lineage>
</organism>
<accession>A0A7H1M8J7</accession>
<evidence type="ECO:0000313" key="2">
    <source>
        <dbReference type="Proteomes" id="UP000516412"/>
    </source>
</evidence>
<sequence>MGLPEVCNISMVGAMPSIAWYDLTECRSITFYLHLKETLGFSSATDRMICIKHYLYKALLEMLRKDPLK</sequence>
<reference evidence="1" key="1">
    <citation type="submission" date="2024-06" db="EMBL/GenBank/DDBJ databases">
        <title>Complete Genome Sequence of mouse commensal type strain Neisseria musculi.</title>
        <authorList>
            <person name="Thapa E."/>
            <person name="Aluvathingal J."/>
            <person name="Nadendla S."/>
            <person name="Mehta A."/>
            <person name="Tettelin H."/>
            <person name="Weyand N.J."/>
        </authorList>
    </citation>
    <scope>NUCLEOTIDE SEQUENCE</scope>
    <source>
        <strain evidence="1">NW831</strain>
    </source>
</reference>
<protein>
    <submittedName>
        <fullName evidence="1">Uncharacterized protein</fullName>
    </submittedName>
</protein>
<name>A0A7H1M8J7_9NEIS</name>
<evidence type="ECO:0000313" key="1">
    <source>
        <dbReference type="EMBL" id="QNT57962.1"/>
    </source>
</evidence>
<keyword evidence="2" id="KW-1185">Reference proteome</keyword>
<gene>
    <name evidence="1" type="ORF">H7A79_0804</name>
</gene>
<dbReference type="Proteomes" id="UP000516412">
    <property type="component" value="Chromosome"/>
</dbReference>